<evidence type="ECO:0000313" key="2">
    <source>
        <dbReference type="Proteomes" id="UP000789738"/>
    </source>
</evidence>
<accession>A0AA86JSP2</accession>
<reference evidence="1" key="1">
    <citation type="submission" date="2021-10" db="EMBL/GenBank/DDBJ databases">
        <authorList>
            <person name="Mesa V."/>
        </authorList>
    </citation>
    <scope>NUCLEOTIDE SEQUENCE</scope>
    <source>
        <strain evidence="1">CC3_PB</strain>
    </source>
</reference>
<gene>
    <name evidence="1" type="ORF">CNEO_60090</name>
</gene>
<name>A0AA86JSP2_9CLOT</name>
<dbReference type="AlphaFoldDB" id="A0AA86JSP2"/>
<evidence type="ECO:0000313" key="1">
    <source>
        <dbReference type="EMBL" id="CAG9713945.1"/>
    </source>
</evidence>
<sequence length="60" mass="6900">MYSKEIIKTINPLPKSQIKITYFLGKYDVITPEIIPKTILGIPLIPNVMPIKPLNLLFIY</sequence>
<protein>
    <submittedName>
        <fullName evidence="1">Uncharacterized protein</fullName>
    </submittedName>
</protein>
<organism evidence="1 2">
    <name type="scientific">Clostridium neonatale</name>
    <dbReference type="NCBI Taxonomy" id="137838"/>
    <lineage>
        <taxon>Bacteria</taxon>
        <taxon>Bacillati</taxon>
        <taxon>Bacillota</taxon>
        <taxon>Clostridia</taxon>
        <taxon>Eubacteriales</taxon>
        <taxon>Clostridiaceae</taxon>
        <taxon>Clostridium</taxon>
    </lineage>
</organism>
<dbReference type="EMBL" id="CAKJVE010000006">
    <property type="protein sequence ID" value="CAG9713945.1"/>
    <property type="molecule type" value="Genomic_DNA"/>
</dbReference>
<dbReference type="Proteomes" id="UP000789738">
    <property type="component" value="Unassembled WGS sequence"/>
</dbReference>
<comment type="caution">
    <text evidence="1">The sequence shown here is derived from an EMBL/GenBank/DDBJ whole genome shotgun (WGS) entry which is preliminary data.</text>
</comment>
<proteinExistence type="predicted"/>